<evidence type="ECO:0000259" key="1">
    <source>
        <dbReference type="SMART" id="SM00382"/>
    </source>
</evidence>
<gene>
    <name evidence="2" type="ORF">NB703_003979</name>
</gene>
<organism evidence="2 3">
    <name type="scientific">Pantoea ananas</name>
    <name type="common">Erwinia uredovora</name>
    <dbReference type="NCBI Taxonomy" id="553"/>
    <lineage>
        <taxon>Bacteria</taxon>
        <taxon>Pseudomonadati</taxon>
        <taxon>Pseudomonadota</taxon>
        <taxon>Gammaproteobacteria</taxon>
        <taxon>Enterobacterales</taxon>
        <taxon>Erwiniaceae</taxon>
        <taxon>Pantoea</taxon>
    </lineage>
</organism>
<evidence type="ECO:0000313" key="2">
    <source>
        <dbReference type="EMBL" id="MCW0345886.1"/>
    </source>
</evidence>
<dbReference type="InterPro" id="IPR027417">
    <property type="entry name" value="P-loop_NTPase"/>
</dbReference>
<dbReference type="AlphaFoldDB" id="A0AAJ1D316"/>
<protein>
    <recommendedName>
        <fullName evidence="1">AAA+ ATPase domain-containing protein</fullName>
    </recommendedName>
</protein>
<dbReference type="InterPro" id="IPR003593">
    <property type="entry name" value="AAA+_ATPase"/>
</dbReference>
<accession>A0AAJ1D316</accession>
<dbReference type="EMBL" id="JANFVX010000020">
    <property type="protein sequence ID" value="MCW0345886.1"/>
    <property type="molecule type" value="Genomic_DNA"/>
</dbReference>
<dbReference type="RefSeq" id="WP_019104942.1">
    <property type="nucleotide sequence ID" value="NZ_CAEI01000026.1"/>
</dbReference>
<proteinExistence type="predicted"/>
<dbReference type="Gene3D" id="3.40.50.300">
    <property type="entry name" value="P-loop containing nucleotide triphosphate hydrolases"/>
    <property type="match status" value="1"/>
</dbReference>
<dbReference type="SMART" id="SM00382">
    <property type="entry name" value="AAA"/>
    <property type="match status" value="1"/>
</dbReference>
<evidence type="ECO:0000313" key="3">
    <source>
        <dbReference type="Proteomes" id="UP001208888"/>
    </source>
</evidence>
<dbReference type="SUPFAM" id="SSF52540">
    <property type="entry name" value="P-loop containing nucleoside triphosphate hydrolases"/>
    <property type="match status" value="1"/>
</dbReference>
<dbReference type="PANTHER" id="PTHR43581">
    <property type="entry name" value="ATP/GTP PHOSPHATASE"/>
    <property type="match status" value="1"/>
</dbReference>
<name>A0AAJ1D316_PANAN</name>
<reference evidence="2" key="1">
    <citation type="submission" date="2022-06" db="EMBL/GenBank/DDBJ databases">
        <title>Dynamics of rice microbiomes reveals core vertical transmitted seed endophytes.</title>
        <authorList>
            <person name="Liao K."/>
            <person name="Zhang X."/>
        </authorList>
    </citation>
    <scope>NUCLEOTIDE SEQUENCE</scope>
    <source>
        <strain evidence="2">JT1-17</strain>
    </source>
</reference>
<feature type="domain" description="AAA+ ATPase" evidence="1">
    <location>
        <begin position="24"/>
        <end position="262"/>
    </location>
</feature>
<dbReference type="Proteomes" id="UP001208888">
    <property type="component" value="Unassembled WGS sequence"/>
</dbReference>
<comment type="caution">
    <text evidence="2">The sequence shown here is derived from an EMBL/GenBank/DDBJ whole genome shotgun (WGS) entry which is preliminary data.</text>
</comment>
<sequence>MIVSVSIKALQHLADISVSFDFSRDPLICMTSKNGVGKTSIIKALALLRDTAVISKTSSVFSISEETQVDVKLNDNVYAFRYRDGDLDTKDILRDESFISVELPIPYGKRFSEFPALGNIDMTLREMFLKGDYQDASDLIAFMKSVYRDDGKFQNLKVVRIKGDNYYFLPLGNNRYIREDYFSSGEYFVISIFKMIMSPSRFLIVDEIDVSLDSSAQVSLMNAVRNICVEMDKKILFTTHSLAIMKTIYEYGTPIVYLSNEGGKISHNLVSYSFIQLEMFGFQGYDKFIFTEDVTLEHYINYRLTGLTIRNRYKVIYIGGCDNVVDLLKRNSMNHFICQPVDAKAVLDGDAADKYGRRPDVIISPFDDIEDEIHRKYREENAVHNLPDVAPENAKSKVYWKKLLENREQHGLTREDIFRILETGFEQEADDFTQALLRFIEG</sequence>
<dbReference type="PANTHER" id="PTHR43581:SF2">
    <property type="entry name" value="EXCINUCLEASE ATPASE SUBUNIT"/>
    <property type="match status" value="1"/>
</dbReference>
<dbReference type="InterPro" id="IPR051396">
    <property type="entry name" value="Bact_Antivir_Def_Nuclease"/>
</dbReference>